<evidence type="ECO:0000313" key="5">
    <source>
        <dbReference type="Proteomes" id="UP000257080"/>
    </source>
</evidence>
<keyword evidence="1" id="KW-0520">NAD</keyword>
<dbReference type="Proteomes" id="UP000257080">
    <property type="component" value="Unassembled WGS sequence"/>
</dbReference>
<evidence type="ECO:0000259" key="2">
    <source>
        <dbReference type="Pfam" id="PF01408"/>
    </source>
</evidence>
<dbReference type="SUPFAM" id="SSF55347">
    <property type="entry name" value="Glyceraldehyde-3-phosphate dehydrogenase-like, C-terminal domain"/>
    <property type="match status" value="1"/>
</dbReference>
<comment type="caution">
    <text evidence="4">The sequence shown here is derived from an EMBL/GenBank/DDBJ whole genome shotgun (WGS) entry which is preliminary data.</text>
</comment>
<protein>
    <submittedName>
        <fullName evidence="4">Oxidoreductase</fullName>
    </submittedName>
</protein>
<evidence type="ECO:0000313" key="4">
    <source>
        <dbReference type="EMBL" id="RFA29109.1"/>
    </source>
</evidence>
<evidence type="ECO:0000256" key="1">
    <source>
        <dbReference type="ARBA" id="ARBA00023027"/>
    </source>
</evidence>
<feature type="domain" description="Gfo/Idh/MocA-like oxidoreductase N-terminal" evidence="2">
    <location>
        <begin position="6"/>
        <end position="110"/>
    </location>
</feature>
<dbReference type="PANTHER" id="PTHR43708:SF8">
    <property type="entry name" value="OXIDOREDUCTASE"/>
    <property type="match status" value="1"/>
</dbReference>
<name>A0A3E0WE61_9MICO</name>
<dbReference type="GO" id="GO:0000166">
    <property type="term" value="F:nucleotide binding"/>
    <property type="evidence" value="ECO:0007669"/>
    <property type="project" value="InterPro"/>
</dbReference>
<reference evidence="4 5" key="1">
    <citation type="submission" date="2017-04" db="EMBL/GenBank/DDBJ databases">
        <title>Comparative genome analysis of Subtercola boreus.</title>
        <authorList>
            <person name="Cho Y.-J."/>
            <person name="Cho A."/>
            <person name="Kim O.-S."/>
            <person name="Lee J.-I."/>
        </authorList>
    </citation>
    <scope>NUCLEOTIDE SEQUENCE [LARGE SCALE GENOMIC DNA]</scope>
    <source>
        <strain evidence="4 5">P28004</strain>
    </source>
</reference>
<dbReference type="Pfam" id="PF01408">
    <property type="entry name" value="GFO_IDH_MocA"/>
    <property type="match status" value="1"/>
</dbReference>
<dbReference type="PANTHER" id="PTHR43708">
    <property type="entry name" value="CONSERVED EXPRESSED OXIDOREDUCTASE (EUROFUNG)"/>
    <property type="match status" value="1"/>
</dbReference>
<dbReference type="OrthoDB" id="9800252at2"/>
<dbReference type="Gene3D" id="3.30.360.10">
    <property type="entry name" value="Dihydrodipicolinate Reductase, domain 2"/>
    <property type="match status" value="1"/>
</dbReference>
<dbReference type="Gene3D" id="3.40.50.720">
    <property type="entry name" value="NAD(P)-binding Rossmann-like Domain"/>
    <property type="match status" value="1"/>
</dbReference>
<feature type="domain" description="GFO/IDH/MocA-like oxidoreductase" evidence="3">
    <location>
        <begin position="154"/>
        <end position="238"/>
    </location>
</feature>
<dbReference type="SUPFAM" id="SSF51735">
    <property type="entry name" value="NAD(P)-binding Rossmann-fold domains"/>
    <property type="match status" value="1"/>
</dbReference>
<dbReference type="AlphaFoldDB" id="A0A3E0WE61"/>
<dbReference type="InterPro" id="IPR036291">
    <property type="entry name" value="NAD(P)-bd_dom_sf"/>
</dbReference>
<dbReference type="EMBL" id="NBXE01000006">
    <property type="protein sequence ID" value="RFA29109.1"/>
    <property type="molecule type" value="Genomic_DNA"/>
</dbReference>
<dbReference type="InterPro" id="IPR000683">
    <property type="entry name" value="Gfo/Idh/MocA-like_OxRdtase_N"/>
</dbReference>
<organism evidence="4 5">
    <name type="scientific">Subtercola boreus</name>
    <dbReference type="NCBI Taxonomy" id="120213"/>
    <lineage>
        <taxon>Bacteria</taxon>
        <taxon>Bacillati</taxon>
        <taxon>Actinomycetota</taxon>
        <taxon>Actinomycetes</taxon>
        <taxon>Micrococcales</taxon>
        <taxon>Microbacteriaceae</taxon>
        <taxon>Subtercola</taxon>
    </lineage>
</organism>
<gene>
    <name evidence="4" type="ORF">B7R25_02295</name>
</gene>
<dbReference type="InterPro" id="IPR055170">
    <property type="entry name" value="GFO_IDH_MocA-like_dom"/>
</dbReference>
<evidence type="ECO:0000259" key="3">
    <source>
        <dbReference type="Pfam" id="PF22725"/>
    </source>
</evidence>
<dbReference type="InterPro" id="IPR051317">
    <property type="entry name" value="Gfo/Idh/MocA_oxidoreduct"/>
</dbReference>
<proteinExistence type="predicted"/>
<sequence length="358" mass="38013">MGRVWLQLLLESPDVDLVGLVDLDTEAARRVLTELGRSDVLVGSSISEVAEAASAHAVVNVTVPVAHHPVNIEAMFAGLPVLCEKPIAPTVSQAFSLAAASEATGQLLMTSQSRRYYPVLTDFKTSLQSLGEVGIATTEFFMAPHFGGFRDSMDQPLLIDMSIHAFDVARYLLDADPVSVYCDSYNPSWSWYAGDAATTALFEFDGGIRYTFVGSWCSPGLETSWNGSWRVSGSAGSASWDGETKPSVDIGAAPSHPTATAVNSTPETIAGSLAEFIDSIRTGRVPSGEVHSNVLSLAMVEAAVESSSSGQRVFIESLLETSYHHAVAAEQRPEVLTSLLGWGSARAGLQISNIDTAP</sequence>
<accession>A0A3E0WE61</accession>
<dbReference type="Pfam" id="PF22725">
    <property type="entry name" value="GFO_IDH_MocA_C3"/>
    <property type="match status" value="1"/>
</dbReference>